<evidence type="ECO:0000313" key="1">
    <source>
        <dbReference type="EMBL" id="CAH1803346.1"/>
    </source>
</evidence>
<dbReference type="EMBL" id="CAIIXF020000573">
    <property type="protein sequence ID" value="CAH1803346.1"/>
    <property type="molecule type" value="Genomic_DNA"/>
</dbReference>
<feature type="non-terminal residue" evidence="1">
    <location>
        <position position="1"/>
    </location>
</feature>
<sequence>MAEIGFGPQAYHRYHVTRFQNKSRDSKKIIHTHCIVPKCNSHGNTVAMGKYVTYVQIPEGMKQKWLV</sequence>
<proteinExistence type="predicted"/>
<dbReference type="Proteomes" id="UP000749559">
    <property type="component" value="Unassembled WGS sequence"/>
</dbReference>
<name>A0A8S4QAH2_OWEFU</name>
<keyword evidence="2" id="KW-1185">Reference proteome</keyword>
<protein>
    <submittedName>
        <fullName evidence="1">Uncharacterized protein</fullName>
    </submittedName>
</protein>
<dbReference type="AlphaFoldDB" id="A0A8S4QAH2"/>
<accession>A0A8S4QAH2</accession>
<evidence type="ECO:0000313" key="2">
    <source>
        <dbReference type="Proteomes" id="UP000749559"/>
    </source>
</evidence>
<reference evidence="1" key="1">
    <citation type="submission" date="2022-03" db="EMBL/GenBank/DDBJ databases">
        <authorList>
            <person name="Martin C."/>
        </authorList>
    </citation>
    <scope>NUCLEOTIDE SEQUENCE</scope>
</reference>
<organism evidence="1 2">
    <name type="scientific">Owenia fusiformis</name>
    <name type="common">Polychaete worm</name>
    <dbReference type="NCBI Taxonomy" id="6347"/>
    <lineage>
        <taxon>Eukaryota</taxon>
        <taxon>Metazoa</taxon>
        <taxon>Spiralia</taxon>
        <taxon>Lophotrochozoa</taxon>
        <taxon>Annelida</taxon>
        <taxon>Polychaeta</taxon>
        <taxon>Sedentaria</taxon>
        <taxon>Canalipalpata</taxon>
        <taxon>Sabellida</taxon>
        <taxon>Oweniida</taxon>
        <taxon>Oweniidae</taxon>
        <taxon>Owenia</taxon>
    </lineage>
</organism>
<gene>
    <name evidence="1" type="ORF">OFUS_LOCUS26950</name>
</gene>
<comment type="caution">
    <text evidence="1">The sequence shown here is derived from an EMBL/GenBank/DDBJ whole genome shotgun (WGS) entry which is preliminary data.</text>
</comment>